<evidence type="ECO:0000313" key="1">
    <source>
        <dbReference type="EMBL" id="PPS11729.1"/>
    </source>
</evidence>
<dbReference type="EMBL" id="KZ663556">
    <property type="protein sequence ID" value="PPS11729.1"/>
    <property type="molecule type" value="Genomic_DNA"/>
</dbReference>
<name>A0A2P5Y831_GOSBA</name>
<gene>
    <name evidence="1" type="ORF">GOBAR_AA08914</name>
</gene>
<dbReference type="AlphaFoldDB" id="A0A2P5Y831"/>
<reference evidence="1 2" key="1">
    <citation type="submission" date="2015-01" db="EMBL/GenBank/DDBJ databases">
        <title>Genome of allotetraploid Gossypium barbadense reveals genomic plasticity and fiber elongation in cotton evolution.</title>
        <authorList>
            <person name="Chen X."/>
            <person name="Liu X."/>
            <person name="Zhao B."/>
            <person name="Zheng H."/>
            <person name="Hu Y."/>
            <person name="Lu G."/>
            <person name="Yang C."/>
            <person name="Chen J."/>
            <person name="Shan C."/>
            <person name="Zhang L."/>
            <person name="Zhou Y."/>
            <person name="Wang L."/>
            <person name="Guo W."/>
            <person name="Bai Y."/>
            <person name="Ruan J."/>
            <person name="Shangguan X."/>
            <person name="Mao Y."/>
            <person name="Jiang J."/>
            <person name="Zhu Y."/>
            <person name="Lei J."/>
            <person name="Kang H."/>
            <person name="Chen S."/>
            <person name="He X."/>
            <person name="Wang R."/>
            <person name="Wang Y."/>
            <person name="Chen J."/>
            <person name="Wang L."/>
            <person name="Yu S."/>
            <person name="Wang B."/>
            <person name="Wei J."/>
            <person name="Song S."/>
            <person name="Lu X."/>
            <person name="Gao Z."/>
            <person name="Gu W."/>
            <person name="Deng X."/>
            <person name="Ma D."/>
            <person name="Wang S."/>
            <person name="Liang W."/>
            <person name="Fang L."/>
            <person name="Cai C."/>
            <person name="Zhu X."/>
            <person name="Zhou B."/>
            <person name="Zhang Y."/>
            <person name="Chen Z."/>
            <person name="Xu S."/>
            <person name="Zhu R."/>
            <person name="Wang S."/>
            <person name="Zhang T."/>
            <person name="Zhao G."/>
        </authorList>
    </citation>
    <scope>NUCLEOTIDE SEQUENCE [LARGE SCALE GENOMIC DNA]</scope>
    <source>
        <strain evidence="2">cv. Xinhai21</strain>
        <tissue evidence="1">Leaf</tissue>
    </source>
</reference>
<accession>A0A2P5Y831</accession>
<sequence>MDAIHQGRYHRMRPSKNFGQSEYVGREGAVDSVDLWGKNDKNWRDIHVEYIDVWDHKMKFSPIHEPFFSSNIAACLEWFRVASNPYMLSVEAKSRQLYRKRE</sequence>
<organism evidence="1 2">
    <name type="scientific">Gossypium barbadense</name>
    <name type="common">Sea Island cotton</name>
    <name type="synonym">Hibiscus barbadensis</name>
    <dbReference type="NCBI Taxonomy" id="3634"/>
    <lineage>
        <taxon>Eukaryota</taxon>
        <taxon>Viridiplantae</taxon>
        <taxon>Streptophyta</taxon>
        <taxon>Embryophyta</taxon>
        <taxon>Tracheophyta</taxon>
        <taxon>Spermatophyta</taxon>
        <taxon>Magnoliopsida</taxon>
        <taxon>eudicotyledons</taxon>
        <taxon>Gunneridae</taxon>
        <taxon>Pentapetalae</taxon>
        <taxon>rosids</taxon>
        <taxon>malvids</taxon>
        <taxon>Malvales</taxon>
        <taxon>Malvaceae</taxon>
        <taxon>Malvoideae</taxon>
        <taxon>Gossypium</taxon>
    </lineage>
</organism>
<dbReference type="OrthoDB" id="1000528at2759"/>
<protein>
    <submittedName>
        <fullName evidence="1">Uncharacterized protein</fullName>
    </submittedName>
</protein>
<proteinExistence type="predicted"/>
<evidence type="ECO:0000313" key="2">
    <source>
        <dbReference type="Proteomes" id="UP000239757"/>
    </source>
</evidence>
<dbReference type="Proteomes" id="UP000239757">
    <property type="component" value="Unassembled WGS sequence"/>
</dbReference>